<accession>A0A5C5ZGA1</accession>
<dbReference type="RefSeq" id="WP_146583850.1">
    <property type="nucleotide sequence ID" value="NZ_SJPO01000001.1"/>
</dbReference>
<proteinExistence type="predicted"/>
<comment type="caution">
    <text evidence="3">The sequence shown here is derived from an EMBL/GenBank/DDBJ whole genome shotgun (WGS) entry which is preliminary data.</text>
</comment>
<dbReference type="Proteomes" id="UP000318478">
    <property type="component" value="Unassembled WGS sequence"/>
</dbReference>
<feature type="region of interest" description="Disordered" evidence="1">
    <location>
        <begin position="288"/>
        <end position="314"/>
    </location>
</feature>
<organism evidence="3 4">
    <name type="scientific">Posidoniimonas polymericola</name>
    <dbReference type="NCBI Taxonomy" id="2528002"/>
    <lineage>
        <taxon>Bacteria</taxon>
        <taxon>Pseudomonadati</taxon>
        <taxon>Planctomycetota</taxon>
        <taxon>Planctomycetia</taxon>
        <taxon>Pirellulales</taxon>
        <taxon>Lacipirellulaceae</taxon>
        <taxon>Posidoniimonas</taxon>
    </lineage>
</organism>
<feature type="compositionally biased region" description="Polar residues" evidence="1">
    <location>
        <begin position="291"/>
        <end position="314"/>
    </location>
</feature>
<feature type="compositionally biased region" description="Pro residues" evidence="1">
    <location>
        <begin position="77"/>
        <end position="102"/>
    </location>
</feature>
<protein>
    <submittedName>
        <fullName evidence="3">Uncharacterized protein</fullName>
    </submittedName>
</protein>
<gene>
    <name evidence="3" type="ORF">Pla123a_04000</name>
</gene>
<evidence type="ECO:0000256" key="2">
    <source>
        <dbReference type="SAM" id="Phobius"/>
    </source>
</evidence>
<keyword evidence="2" id="KW-0812">Transmembrane</keyword>
<evidence type="ECO:0000313" key="3">
    <source>
        <dbReference type="EMBL" id="TWT85593.1"/>
    </source>
</evidence>
<keyword evidence="2" id="KW-1133">Transmembrane helix</keyword>
<evidence type="ECO:0000313" key="4">
    <source>
        <dbReference type="Proteomes" id="UP000318478"/>
    </source>
</evidence>
<dbReference type="EMBL" id="SJPO01000001">
    <property type="protein sequence ID" value="TWT85593.1"/>
    <property type="molecule type" value="Genomic_DNA"/>
</dbReference>
<evidence type="ECO:0000256" key="1">
    <source>
        <dbReference type="SAM" id="MobiDB-lite"/>
    </source>
</evidence>
<keyword evidence="4" id="KW-1185">Reference proteome</keyword>
<feature type="transmembrane region" description="Helical" evidence="2">
    <location>
        <begin position="140"/>
        <end position="157"/>
    </location>
</feature>
<dbReference type="AlphaFoldDB" id="A0A5C5ZGA1"/>
<feature type="compositionally biased region" description="Low complexity" evidence="1">
    <location>
        <begin position="103"/>
        <end position="112"/>
    </location>
</feature>
<reference evidence="3 4" key="1">
    <citation type="submission" date="2019-02" db="EMBL/GenBank/DDBJ databases">
        <title>Deep-cultivation of Planctomycetes and their phenomic and genomic characterization uncovers novel biology.</title>
        <authorList>
            <person name="Wiegand S."/>
            <person name="Jogler M."/>
            <person name="Boedeker C."/>
            <person name="Pinto D."/>
            <person name="Vollmers J."/>
            <person name="Rivas-Marin E."/>
            <person name="Kohn T."/>
            <person name="Peeters S.H."/>
            <person name="Heuer A."/>
            <person name="Rast P."/>
            <person name="Oberbeckmann S."/>
            <person name="Bunk B."/>
            <person name="Jeske O."/>
            <person name="Meyerdierks A."/>
            <person name="Storesund J.E."/>
            <person name="Kallscheuer N."/>
            <person name="Luecker S."/>
            <person name="Lage O.M."/>
            <person name="Pohl T."/>
            <person name="Merkel B.J."/>
            <person name="Hornburger P."/>
            <person name="Mueller R.-W."/>
            <person name="Bruemmer F."/>
            <person name="Labrenz M."/>
            <person name="Spormann A.M."/>
            <person name="Op Den Camp H."/>
            <person name="Overmann J."/>
            <person name="Amann R."/>
            <person name="Jetten M.S.M."/>
            <person name="Mascher T."/>
            <person name="Medema M.H."/>
            <person name="Devos D.P."/>
            <person name="Kaster A.-K."/>
            <person name="Ovreas L."/>
            <person name="Rohde M."/>
            <person name="Galperin M.Y."/>
            <person name="Jogler C."/>
        </authorList>
    </citation>
    <scope>NUCLEOTIDE SEQUENCE [LARGE SCALE GENOMIC DNA]</scope>
    <source>
        <strain evidence="3 4">Pla123a</strain>
    </source>
</reference>
<keyword evidence="2" id="KW-0472">Membrane</keyword>
<name>A0A5C5ZGA1_9BACT</name>
<sequence length="314" mass="31935">MSATYSSFDTLTIGSYQGEASHGGPMLPVLAAIPAIGPQAKAAAPAPPVEAPPAPLVRNEAAHAAEVAPPRSQAAAPQPPAHQAPETPAPTPAAPLPRPQFNPAPVADAAPDPSEDLWQESSWAAQLLSLETTLRPHARLILLAALIAITGLMLVVLRSPVEVLPDSLPSNMVDSTEVPALSEVQGAVMVAADAGSSAPRLDPLPSMPGVSMPGASPARPSATVTAAGPASMPVAPSGRAGMADITPVEPHRTASVEIETTPAAAAEREVRVAQAPAYPSTSYTAPAWPVETSTTPPHAQLQWPTKPSSAGMQQ</sequence>
<feature type="region of interest" description="Disordered" evidence="1">
    <location>
        <begin position="208"/>
        <end position="231"/>
    </location>
</feature>
<feature type="region of interest" description="Disordered" evidence="1">
    <location>
        <begin position="59"/>
        <end position="117"/>
    </location>
</feature>